<evidence type="ECO:0000313" key="10">
    <source>
        <dbReference type="Proteomes" id="UP000051006"/>
    </source>
</evidence>
<evidence type="ECO:0000256" key="2">
    <source>
        <dbReference type="ARBA" id="ARBA00022448"/>
    </source>
</evidence>
<keyword evidence="2" id="KW-0813">Transport</keyword>
<evidence type="ECO:0000256" key="3">
    <source>
        <dbReference type="ARBA" id="ARBA00022475"/>
    </source>
</evidence>
<dbReference type="InterPro" id="IPR020846">
    <property type="entry name" value="MFS_dom"/>
</dbReference>
<protein>
    <recommendedName>
        <fullName evidence="8">Major facilitator superfamily (MFS) profile domain-containing protein</fullName>
    </recommendedName>
</protein>
<evidence type="ECO:0000256" key="6">
    <source>
        <dbReference type="ARBA" id="ARBA00023136"/>
    </source>
</evidence>
<keyword evidence="4 7" id="KW-0812">Transmembrane</keyword>
<dbReference type="AlphaFoldDB" id="A0A0R2LCT5"/>
<reference evidence="9 10" key="1">
    <citation type="journal article" date="2015" name="Genome Announc.">
        <title>Expanding the biotechnology potential of lactobacilli through comparative genomics of 213 strains and associated genera.</title>
        <authorList>
            <person name="Sun Z."/>
            <person name="Harris H.M."/>
            <person name="McCann A."/>
            <person name="Guo C."/>
            <person name="Argimon S."/>
            <person name="Zhang W."/>
            <person name="Yang X."/>
            <person name="Jeffery I.B."/>
            <person name="Cooney J.C."/>
            <person name="Kagawa T.F."/>
            <person name="Liu W."/>
            <person name="Song Y."/>
            <person name="Salvetti E."/>
            <person name="Wrobel A."/>
            <person name="Rasinkangas P."/>
            <person name="Parkhill J."/>
            <person name="Rea M.C."/>
            <person name="O'Sullivan O."/>
            <person name="Ritari J."/>
            <person name="Douillard F.P."/>
            <person name="Paul Ross R."/>
            <person name="Yang R."/>
            <person name="Briner A.E."/>
            <person name="Felis G.E."/>
            <person name="de Vos W.M."/>
            <person name="Barrangou R."/>
            <person name="Klaenhammer T.R."/>
            <person name="Caufield P.W."/>
            <person name="Cui Y."/>
            <person name="Zhang H."/>
            <person name="O'Toole P.W."/>
        </authorList>
    </citation>
    <scope>NUCLEOTIDE SEQUENCE [LARGE SCALE GENOMIC DNA]</scope>
    <source>
        <strain evidence="9 10">DSM 24716</strain>
    </source>
</reference>
<keyword evidence="6 7" id="KW-0472">Membrane</keyword>
<accession>A0A0R2LCT5</accession>
<dbReference type="Proteomes" id="UP000051006">
    <property type="component" value="Unassembled WGS sequence"/>
</dbReference>
<name>A0A0R2LCT5_9LACO</name>
<dbReference type="InterPro" id="IPR036259">
    <property type="entry name" value="MFS_trans_sf"/>
</dbReference>
<dbReference type="GO" id="GO:0022857">
    <property type="term" value="F:transmembrane transporter activity"/>
    <property type="evidence" value="ECO:0007669"/>
    <property type="project" value="InterPro"/>
</dbReference>
<dbReference type="PANTHER" id="PTHR23517:SF10">
    <property type="entry name" value="MAJOR FACILITATOR SUPERFAMILY (MFS) PROFILE DOMAIN-CONTAINING PROTEIN"/>
    <property type="match status" value="1"/>
</dbReference>
<organism evidence="9 10">
    <name type="scientific">Companilactobacillus kimchiensis</name>
    <dbReference type="NCBI Taxonomy" id="993692"/>
    <lineage>
        <taxon>Bacteria</taxon>
        <taxon>Bacillati</taxon>
        <taxon>Bacillota</taxon>
        <taxon>Bacilli</taxon>
        <taxon>Lactobacillales</taxon>
        <taxon>Lactobacillaceae</taxon>
        <taxon>Companilactobacillus</taxon>
    </lineage>
</organism>
<evidence type="ECO:0000313" key="9">
    <source>
        <dbReference type="EMBL" id="KRN99727.1"/>
    </source>
</evidence>
<dbReference type="Pfam" id="PF07690">
    <property type="entry name" value="MFS_1"/>
    <property type="match status" value="1"/>
</dbReference>
<feature type="transmembrane region" description="Helical" evidence="7">
    <location>
        <begin position="28"/>
        <end position="54"/>
    </location>
</feature>
<dbReference type="InterPro" id="IPR011701">
    <property type="entry name" value="MFS"/>
</dbReference>
<sequence>MTITLLPLITYLTKNWNWFKKFQIPLGVMLYIIAFGSLINATAYLAFAAGVILYTLGEMLVAPSIPALISNSTPKSKAGHYQSIISMSSTFPKAIGPLLGGILIKYTSYTVLYLSAIGILILSLFVFKLGQSKLKKMAN</sequence>
<dbReference type="InterPro" id="IPR050171">
    <property type="entry name" value="MFS_Transporters"/>
</dbReference>
<comment type="caution">
    <text evidence="9">The sequence shown here is derived from an EMBL/GenBank/DDBJ whole genome shotgun (WGS) entry which is preliminary data.</text>
</comment>
<dbReference type="GO" id="GO:0005886">
    <property type="term" value="C:plasma membrane"/>
    <property type="evidence" value="ECO:0007669"/>
    <property type="project" value="UniProtKB-SubCell"/>
</dbReference>
<dbReference type="STRING" id="993692.IV57_GL002332"/>
<evidence type="ECO:0000259" key="8">
    <source>
        <dbReference type="PROSITE" id="PS50850"/>
    </source>
</evidence>
<evidence type="ECO:0000256" key="1">
    <source>
        <dbReference type="ARBA" id="ARBA00004651"/>
    </source>
</evidence>
<dbReference type="EMBL" id="JQCF01000007">
    <property type="protein sequence ID" value="KRN99727.1"/>
    <property type="molecule type" value="Genomic_DNA"/>
</dbReference>
<dbReference type="PATRIC" id="fig|993692.3.peg.2376"/>
<feature type="domain" description="Major facilitator superfamily (MFS) profile" evidence="8">
    <location>
        <begin position="1"/>
        <end position="139"/>
    </location>
</feature>
<keyword evidence="3" id="KW-1003">Cell membrane</keyword>
<proteinExistence type="predicted"/>
<dbReference type="PROSITE" id="PS50850">
    <property type="entry name" value="MFS"/>
    <property type="match status" value="1"/>
</dbReference>
<evidence type="ECO:0000256" key="4">
    <source>
        <dbReference type="ARBA" id="ARBA00022692"/>
    </source>
</evidence>
<dbReference type="Gene3D" id="1.20.1250.20">
    <property type="entry name" value="MFS general substrate transporter like domains"/>
    <property type="match status" value="1"/>
</dbReference>
<comment type="subcellular location">
    <subcellularLocation>
        <location evidence="1">Cell membrane</location>
        <topology evidence="1">Multi-pass membrane protein</topology>
    </subcellularLocation>
</comment>
<dbReference type="SUPFAM" id="SSF103473">
    <property type="entry name" value="MFS general substrate transporter"/>
    <property type="match status" value="1"/>
</dbReference>
<keyword evidence="10" id="KW-1185">Reference proteome</keyword>
<dbReference type="PANTHER" id="PTHR23517">
    <property type="entry name" value="RESISTANCE PROTEIN MDTM, PUTATIVE-RELATED-RELATED"/>
    <property type="match status" value="1"/>
</dbReference>
<feature type="transmembrane region" description="Helical" evidence="7">
    <location>
        <begin position="106"/>
        <end position="127"/>
    </location>
</feature>
<gene>
    <name evidence="9" type="ORF">IV57_GL002332</name>
</gene>
<keyword evidence="5 7" id="KW-1133">Transmembrane helix</keyword>
<evidence type="ECO:0000256" key="5">
    <source>
        <dbReference type="ARBA" id="ARBA00022989"/>
    </source>
</evidence>
<evidence type="ECO:0000256" key="7">
    <source>
        <dbReference type="SAM" id="Phobius"/>
    </source>
</evidence>